<keyword evidence="2" id="KW-1185">Reference proteome</keyword>
<accession>A0ACB8TYE4</accession>
<proteinExistence type="predicted"/>
<dbReference type="EMBL" id="MU274920">
    <property type="protein sequence ID" value="KAI0087036.1"/>
    <property type="molecule type" value="Genomic_DNA"/>
</dbReference>
<organism evidence="1 2">
    <name type="scientific">Irpex rosettiformis</name>
    <dbReference type="NCBI Taxonomy" id="378272"/>
    <lineage>
        <taxon>Eukaryota</taxon>
        <taxon>Fungi</taxon>
        <taxon>Dikarya</taxon>
        <taxon>Basidiomycota</taxon>
        <taxon>Agaricomycotina</taxon>
        <taxon>Agaricomycetes</taxon>
        <taxon>Polyporales</taxon>
        <taxon>Irpicaceae</taxon>
        <taxon>Irpex</taxon>
    </lineage>
</organism>
<dbReference type="Proteomes" id="UP001055072">
    <property type="component" value="Unassembled WGS sequence"/>
</dbReference>
<name>A0ACB8TYE4_9APHY</name>
<evidence type="ECO:0000313" key="2">
    <source>
        <dbReference type="Proteomes" id="UP001055072"/>
    </source>
</evidence>
<comment type="caution">
    <text evidence="1">The sequence shown here is derived from an EMBL/GenBank/DDBJ whole genome shotgun (WGS) entry which is preliminary data.</text>
</comment>
<protein>
    <submittedName>
        <fullName evidence="1">Uncharacterized protein</fullName>
    </submittedName>
</protein>
<evidence type="ECO:0000313" key="1">
    <source>
        <dbReference type="EMBL" id="KAI0087036.1"/>
    </source>
</evidence>
<reference evidence="1" key="1">
    <citation type="journal article" date="2021" name="Environ. Microbiol.">
        <title>Gene family expansions and transcriptome signatures uncover fungal adaptations to wood decay.</title>
        <authorList>
            <person name="Hage H."/>
            <person name="Miyauchi S."/>
            <person name="Viragh M."/>
            <person name="Drula E."/>
            <person name="Min B."/>
            <person name="Chaduli D."/>
            <person name="Navarro D."/>
            <person name="Favel A."/>
            <person name="Norest M."/>
            <person name="Lesage-Meessen L."/>
            <person name="Balint B."/>
            <person name="Merenyi Z."/>
            <person name="de Eugenio L."/>
            <person name="Morin E."/>
            <person name="Martinez A.T."/>
            <person name="Baldrian P."/>
            <person name="Stursova M."/>
            <person name="Martinez M.J."/>
            <person name="Novotny C."/>
            <person name="Magnuson J.K."/>
            <person name="Spatafora J.W."/>
            <person name="Maurice S."/>
            <person name="Pangilinan J."/>
            <person name="Andreopoulos W."/>
            <person name="LaButti K."/>
            <person name="Hundley H."/>
            <person name="Na H."/>
            <person name="Kuo A."/>
            <person name="Barry K."/>
            <person name="Lipzen A."/>
            <person name="Henrissat B."/>
            <person name="Riley R."/>
            <person name="Ahrendt S."/>
            <person name="Nagy L.G."/>
            <person name="Grigoriev I.V."/>
            <person name="Martin F."/>
            <person name="Rosso M.N."/>
        </authorList>
    </citation>
    <scope>NUCLEOTIDE SEQUENCE</scope>
    <source>
        <strain evidence="1">CBS 384.51</strain>
    </source>
</reference>
<gene>
    <name evidence="1" type="ORF">BDY19DRAFT_1092650</name>
</gene>
<sequence length="1141" mass="127786">MNPSPLPPLQEASDIFSISDQVLADRLQFIEEIGFGNWGSVWACRPKADPSSPSTDSPHAPKNTKIAVKLVHRSKTPTTAARVRSLWNEMKVVRSLKHEPHPSIIPFYSFIITPSYALITMAFHPRLVPVEVAEHHAKPWFRSLLSGIEFLHKRGIVHNDIKPANILLSVDNVPVLVDFGFAEKYEIASKDAFHSNLSYGTPEYLSPERARGLPHDTRKSDIWSLGITFFEILAGRTPFEHSEGEQFSTKEDLEKYWSRTMQGKWVGSWKMSASIERMLRRMISPNADLRYNASQAMADRYWSRVEDSLGASHRKSASASHLRAASMDDIENDSPLSGGRVSKDSLRHRAEKTRVLVAVDKENIGSPPSSVMREKSRSASTLSSSLSCHTRSQPQAVDQTTGSRGVPQTKKPGRIPSLLASLSPIKHSPPTTNTAQVHRSSSTVLRAKENVLSNSLSDNVTTRVTRKPLTPQKPTTPSSSAKKRVVRPKVAQDENSAASVEKKAGTRRSRVFGDTPKVNRSSVVETSKETKKGTVVSNRMRDWERERQRLREMEEMEERMHEAEEERQRQRQKEMEEEEAEMERQYAFELELEYLKAKEIEKQMEAERQKELEMEMEMEMERMKELELRKEKEEAERQKSKELLTRPRIAIRTGSTASSPPATLSHVSTPLSPLIEEPSIVYDPDAPSYNESGLSILRQSLKLSFDMTKRLCKSSTQALAFYKTSREITPEKNGSQHEESDLASWEGEEIIREANPSLPAVRQSTTDEQLDRMSLWIKNVEKVVEDARQNFQQSTNTTLPPLPVAPISRRSSDQRSSPSTQSGSSRGPRRILAANHIFTQEPEADPSDPASPKLNVPTDEKEVSIEYRRSWMNDIPSTTSPEEPNRGSNLTKLFDGPTTPPRHRRRATIGTRSPESLTKTRPSLDLSPSKRREKSRSQNDLQTVGLGRAITPVNRLEFEIEQLSKPAPVPRLASLVDPSLFIGDNGGPRSPRFGSFSGNLKVDELLASPEIIDPYPQRAPDKTSLRLGVDTPAKKHLEGVYDRFLMSTTGVKRVGRGYQSETAGPVSLMSRSKVSTKRSFLSSRKPLLPPVSSEDLRRAASFDDFGVQVASSASSKSGDSTGPTVGIIVRRALKAISVKRL</sequence>